<evidence type="ECO:0000313" key="6">
    <source>
        <dbReference type="Proteomes" id="UP001597532"/>
    </source>
</evidence>
<keyword evidence="1" id="KW-0732">Signal</keyword>
<proteinExistence type="predicted"/>
<dbReference type="RefSeq" id="WP_370671455.1">
    <property type="nucleotide sequence ID" value="NZ_CP166679.1"/>
</dbReference>
<organism evidence="5 6">
    <name type="scientific">Arenibacter antarcticus</name>
    <dbReference type="NCBI Taxonomy" id="2040469"/>
    <lineage>
        <taxon>Bacteria</taxon>
        <taxon>Pseudomonadati</taxon>
        <taxon>Bacteroidota</taxon>
        <taxon>Flavobacteriia</taxon>
        <taxon>Flavobacteriales</taxon>
        <taxon>Flavobacteriaceae</taxon>
        <taxon>Arenibacter</taxon>
    </lineage>
</organism>
<dbReference type="Pfam" id="PF13385">
    <property type="entry name" value="Laminin_G_3"/>
    <property type="match status" value="1"/>
</dbReference>
<evidence type="ECO:0000256" key="2">
    <source>
        <dbReference type="ARBA" id="ARBA00023157"/>
    </source>
</evidence>
<feature type="transmembrane region" description="Helical" evidence="3">
    <location>
        <begin position="456"/>
        <end position="478"/>
    </location>
</feature>
<dbReference type="PANTHER" id="PTHR35807">
    <property type="entry name" value="TRANSCRIPTIONAL REGULATOR REDD-RELATED"/>
    <property type="match status" value="1"/>
</dbReference>
<keyword evidence="3" id="KW-1133">Transmembrane helix</keyword>
<keyword evidence="6" id="KW-1185">Reference proteome</keyword>
<evidence type="ECO:0000256" key="1">
    <source>
        <dbReference type="ARBA" id="ARBA00022729"/>
    </source>
</evidence>
<keyword evidence="3" id="KW-0472">Membrane</keyword>
<dbReference type="PANTHER" id="PTHR35807:SF1">
    <property type="entry name" value="TRANSCRIPTIONAL REGULATOR REDD"/>
    <property type="match status" value="1"/>
</dbReference>
<feature type="domain" description="LamG-like jellyroll fold" evidence="4">
    <location>
        <begin position="317"/>
        <end position="441"/>
    </location>
</feature>
<evidence type="ECO:0000313" key="5">
    <source>
        <dbReference type="EMBL" id="MFD2789437.1"/>
    </source>
</evidence>
<dbReference type="Proteomes" id="UP001597532">
    <property type="component" value="Unassembled WGS sequence"/>
</dbReference>
<sequence>MFFLFLGKGTAQEYHLLSEEDKWKIRLHSYVLIDIDKINSSNISSLMQGAAPLAVYIQEYKEAYLPLLNQLDTKNRRMLVLGKAYLEGEPFPENITQFVSMDVVDTVQWNWKVFLKDSLRSVPSKELTFMPFAHKEIIGDSSIVKLWKKTGRVPNFIQVDPQNFLYTDSVVQRLNRIKRVFGTVRSKNGLLNGVGFKNHKNLRVDGNFSFPRLSKEDLPVFIPHKAGYYFSPDIIRTTADNSGNLKEFIGFPLDPEFGITDHFSFGPIIKNNIRKNNSELIVNKVELVDDRSRGKVGYFDNGAYVDAGLDSRMALQGSFTISAWIKPTVLNRNNSILGKGESFVLKLHEGLLTFTMADIKDYISPSSPVPVNEWTHVALVHSTLNDDLSFFINGIQTDKIQLIEDYDTSEYDLVIGSNLWQEFFIGYLDNIKIWNRELNQEEIFKEYDTTSQGDAVGLHIFLIPLIGVLTVLVLLLILHFWRKRNRLNANISKPIATAPVKLEATTPVAETSEYGERIRSFGPLKISVADGSDIAKKLSPKLKQLFLVVLLHSVGGKKGISTKKLTEFLWPGMSSSSAKNTRGTNIQNLRAILADSASIRLIFKEKLWFLEVGEDCFCEYQVVHKYLDSLGKEDIEIKELESRLPSLLEIIKEERFLSNTEDAWLDPFVEKLSNRILEFCQGIAAKLNLEEHNVLLHDLASVMYIYDDLNENALQLKLQILIKQGKLSTAHSVYDKFAKLYKKLYGETYPIKFEDILGDPNVIS</sequence>
<comment type="caution">
    <text evidence="5">The sequence shown here is derived from an EMBL/GenBank/DDBJ whole genome shotgun (WGS) entry which is preliminary data.</text>
</comment>
<accession>A0ABW5VCN3</accession>
<dbReference type="SUPFAM" id="SSF49899">
    <property type="entry name" value="Concanavalin A-like lectins/glucanases"/>
    <property type="match status" value="1"/>
</dbReference>
<dbReference type="SMART" id="SM00560">
    <property type="entry name" value="LamGL"/>
    <property type="match status" value="1"/>
</dbReference>
<evidence type="ECO:0000259" key="4">
    <source>
        <dbReference type="SMART" id="SM00560"/>
    </source>
</evidence>
<keyword evidence="3" id="KW-0812">Transmembrane</keyword>
<name>A0ABW5VCN3_9FLAO</name>
<dbReference type="Gene3D" id="2.60.120.200">
    <property type="match status" value="1"/>
</dbReference>
<gene>
    <name evidence="5" type="ORF">ACFS1K_06685</name>
</gene>
<dbReference type="InterPro" id="IPR013320">
    <property type="entry name" value="ConA-like_dom_sf"/>
</dbReference>
<protein>
    <submittedName>
        <fullName evidence="5">LamG-like jellyroll fold domain-containing protein</fullName>
    </submittedName>
</protein>
<dbReference type="InterPro" id="IPR036388">
    <property type="entry name" value="WH-like_DNA-bd_sf"/>
</dbReference>
<dbReference type="EMBL" id="JBHUOK010000021">
    <property type="protein sequence ID" value="MFD2789437.1"/>
    <property type="molecule type" value="Genomic_DNA"/>
</dbReference>
<dbReference type="InterPro" id="IPR051677">
    <property type="entry name" value="AfsR-DnrI-RedD_regulator"/>
</dbReference>
<evidence type="ECO:0000256" key="3">
    <source>
        <dbReference type="SAM" id="Phobius"/>
    </source>
</evidence>
<keyword evidence="2" id="KW-1015">Disulfide bond</keyword>
<reference evidence="6" key="1">
    <citation type="journal article" date="2019" name="Int. J. Syst. Evol. Microbiol.">
        <title>The Global Catalogue of Microorganisms (GCM) 10K type strain sequencing project: providing services to taxonomists for standard genome sequencing and annotation.</title>
        <authorList>
            <consortium name="The Broad Institute Genomics Platform"/>
            <consortium name="The Broad Institute Genome Sequencing Center for Infectious Disease"/>
            <person name="Wu L."/>
            <person name="Ma J."/>
        </authorList>
    </citation>
    <scope>NUCLEOTIDE SEQUENCE [LARGE SCALE GENOMIC DNA]</scope>
    <source>
        <strain evidence="6">KCTC 52924</strain>
    </source>
</reference>
<dbReference type="Gene3D" id="1.10.10.10">
    <property type="entry name" value="Winged helix-like DNA-binding domain superfamily/Winged helix DNA-binding domain"/>
    <property type="match status" value="1"/>
</dbReference>
<dbReference type="InterPro" id="IPR006558">
    <property type="entry name" value="LamG-like"/>
</dbReference>